<dbReference type="AlphaFoldDB" id="A0A642C1F6"/>
<reference evidence="1" key="1">
    <citation type="journal article" date="2019" name="Nat. Med.">
        <title>A library of human gut bacterial isolates paired with longitudinal multiomics data enables mechanistic microbiome research.</title>
        <authorList>
            <person name="Poyet M."/>
            <person name="Groussin M."/>
            <person name="Gibbons S.M."/>
            <person name="Avila-Pacheco J."/>
            <person name="Jiang X."/>
            <person name="Kearney S.M."/>
            <person name="Perrotta A.R."/>
            <person name="Berdy B."/>
            <person name="Zhao S."/>
            <person name="Lieberman T.D."/>
            <person name="Swanson P.K."/>
            <person name="Smith M."/>
            <person name="Roesemann S."/>
            <person name="Alexander J.E."/>
            <person name="Rich S.A."/>
            <person name="Livny J."/>
            <person name="Vlamakis H."/>
            <person name="Clish C."/>
            <person name="Bullock K."/>
            <person name="Deik A."/>
            <person name="Scott J."/>
            <person name="Pierce K.A."/>
            <person name="Xavier R.J."/>
            <person name="Alm E.J."/>
        </authorList>
    </citation>
    <scope>NUCLEOTIDE SEQUENCE</scope>
    <source>
        <strain evidence="1">BIOML-A16</strain>
    </source>
</reference>
<name>A0A642C1F6_BACOV</name>
<sequence>MIRGGNRDYTIEVNNPEILEATIDLSSPIGMGDLEIHPKQTGETIVKVHDNIVNETVELKIKIVDDYLNLVLANPMQSPYNEGDEFFLINNESRSFYLYDDDKDLKQTGSYNFIVENSVPYMELTFNDKLENKSVYKYDLTGTSEKTFFALKILLGWDWQEQIESLETREISPAIMNAKDIETGVKYYFVVGNHDIPENVLDISD</sequence>
<evidence type="ECO:0000313" key="1">
    <source>
        <dbReference type="EMBL" id="KAA4632792.1"/>
    </source>
</evidence>
<gene>
    <name evidence="1" type="ORF">F3B52_26405</name>
</gene>
<comment type="caution">
    <text evidence="1">The sequence shown here is derived from an EMBL/GenBank/DDBJ whole genome shotgun (WGS) entry which is preliminary data.</text>
</comment>
<accession>A0A642C1F6</accession>
<organism evidence="1">
    <name type="scientific">Bacteroides ovatus</name>
    <dbReference type="NCBI Taxonomy" id="28116"/>
    <lineage>
        <taxon>Bacteria</taxon>
        <taxon>Pseudomonadati</taxon>
        <taxon>Bacteroidota</taxon>
        <taxon>Bacteroidia</taxon>
        <taxon>Bacteroidales</taxon>
        <taxon>Bacteroidaceae</taxon>
        <taxon>Bacteroides</taxon>
    </lineage>
</organism>
<dbReference type="EMBL" id="VWFQ01000063">
    <property type="protein sequence ID" value="KAA4632792.1"/>
    <property type="molecule type" value="Genomic_DNA"/>
</dbReference>
<proteinExistence type="predicted"/>
<protein>
    <submittedName>
        <fullName evidence="1">Uncharacterized protein</fullName>
    </submittedName>
</protein>